<evidence type="ECO:0000313" key="9">
    <source>
        <dbReference type="Proteomes" id="UP000187822"/>
    </source>
</evidence>
<organism evidence="7 10">
    <name type="scientific">Cuniculiplasma divulgatum</name>
    <dbReference type="NCBI Taxonomy" id="1673428"/>
    <lineage>
        <taxon>Archaea</taxon>
        <taxon>Methanobacteriati</taxon>
        <taxon>Thermoplasmatota</taxon>
        <taxon>Thermoplasmata</taxon>
        <taxon>Thermoplasmatales</taxon>
        <taxon>Cuniculiplasmataceae</taxon>
        <taxon>Cuniculiplasma</taxon>
    </lineage>
</organism>
<keyword evidence="2 5" id="KW-0812">Transmembrane</keyword>
<dbReference type="KEGG" id="cdiv:CPM_0617"/>
<dbReference type="GO" id="GO:0055085">
    <property type="term" value="P:transmembrane transport"/>
    <property type="evidence" value="ECO:0007669"/>
    <property type="project" value="InterPro"/>
</dbReference>
<name>A0A1N5TPB9_9ARCH</name>
<reference evidence="8" key="3">
    <citation type="submission" date="2016-06" db="EMBL/GenBank/DDBJ databases">
        <authorList>
            <person name="Olsen C.W."/>
            <person name="Carey S."/>
            <person name="Hinshaw L."/>
            <person name="Karasin A.I."/>
        </authorList>
    </citation>
    <scope>NUCLEOTIDE SEQUENCE [LARGE SCALE GENOMIC DNA]</scope>
    <source>
        <strain evidence="8">PM4</strain>
    </source>
</reference>
<comment type="subcellular location">
    <subcellularLocation>
        <location evidence="1">Membrane</location>
        <topology evidence="1">Multi-pass membrane protein</topology>
    </subcellularLocation>
</comment>
<feature type="transmembrane region" description="Helical" evidence="5">
    <location>
        <begin position="86"/>
        <end position="109"/>
    </location>
</feature>
<dbReference type="OrthoDB" id="43026at2157"/>
<dbReference type="STRING" id="1673428.CPM_0617"/>
<dbReference type="RefSeq" id="WP_077076032.1">
    <property type="nucleotide sequence ID" value="NZ_LT671858.1"/>
</dbReference>
<feature type="transmembrane region" description="Helical" evidence="5">
    <location>
        <begin position="400"/>
        <end position="419"/>
    </location>
</feature>
<feature type="transmembrane region" description="Helical" evidence="5">
    <location>
        <begin position="121"/>
        <end position="149"/>
    </location>
</feature>
<evidence type="ECO:0000313" key="10">
    <source>
        <dbReference type="Proteomes" id="UP000195607"/>
    </source>
</evidence>
<dbReference type="PIRSF" id="PIRSF006060">
    <property type="entry name" value="AA_transporter"/>
    <property type="match status" value="1"/>
</dbReference>
<dbReference type="Gene3D" id="1.20.1740.10">
    <property type="entry name" value="Amino acid/polyamine transporter I"/>
    <property type="match status" value="1"/>
</dbReference>
<gene>
    <name evidence="8" type="ORF">CPM_0617</name>
    <name evidence="7" type="ORF">CSP5_0639</name>
</gene>
<feature type="transmembrane region" description="Helical" evidence="5">
    <location>
        <begin position="54"/>
        <end position="74"/>
    </location>
</feature>
<evidence type="ECO:0000256" key="1">
    <source>
        <dbReference type="ARBA" id="ARBA00004141"/>
    </source>
</evidence>
<feature type="transmembrane region" description="Helical" evidence="5">
    <location>
        <begin position="222"/>
        <end position="243"/>
    </location>
</feature>
<dbReference type="AlphaFoldDB" id="A0A1N5TPB9"/>
<dbReference type="Proteomes" id="UP000195607">
    <property type="component" value="Chromosome I"/>
</dbReference>
<evidence type="ECO:0000259" key="6">
    <source>
        <dbReference type="Pfam" id="PF00324"/>
    </source>
</evidence>
<evidence type="ECO:0000256" key="3">
    <source>
        <dbReference type="ARBA" id="ARBA00022989"/>
    </source>
</evidence>
<feature type="transmembrane region" description="Helical" evidence="5">
    <location>
        <begin position="156"/>
        <end position="176"/>
    </location>
</feature>
<dbReference type="GeneID" id="41587921"/>
<reference evidence="7 10" key="1">
    <citation type="submission" date="2016-04" db="EMBL/GenBank/DDBJ databases">
        <authorList>
            <person name="Evans L.H."/>
            <person name="Alamgir A."/>
            <person name="Owens N."/>
            <person name="Weber N.D."/>
            <person name="Virtaneva K."/>
            <person name="Barbian K."/>
            <person name="Babar A."/>
            <person name="Rosenke K."/>
        </authorList>
    </citation>
    <scope>NUCLEOTIDE SEQUENCE [LARGE SCALE GENOMIC DNA]</scope>
    <source>
        <strain evidence="7">S5</strain>
        <strain evidence="10">S5(T) (JCM 30642 \VKM B-2941)</strain>
    </source>
</reference>
<keyword evidence="4 5" id="KW-0472">Membrane</keyword>
<evidence type="ECO:0000313" key="8">
    <source>
        <dbReference type="EMBL" id="SJK84488.1"/>
    </source>
</evidence>
<dbReference type="InterPro" id="IPR004841">
    <property type="entry name" value="AA-permease/SLC12A_dom"/>
</dbReference>
<feature type="transmembrane region" description="Helical" evidence="5">
    <location>
        <begin position="342"/>
        <end position="364"/>
    </location>
</feature>
<sequence>MKNNSSTIINKGKNLEEKLSFPELFFISFGGQAPFISLLTFGTVMIAMVGTAGAFAMMIATTVVFFNGIVVYFLSRRYRRSGGYYIYALYGLSGGLGIETGWSYLLYALAYGGTLLAGGAYVLSFVLGINQIITVFLVSLVASTMVIAGVKVSAKYAMVMSTIEITIIVVLSIIFLHSSGWHFYNPVIYSPYLLAAVIFGLGIPTGYGSIAPLGGDAMDSKAIGRAAITVVIFGGLLATLFFYSLGSLNFTGNLIIYLITHFGILGLIIVPIIALSDGILGGIAYILADSRTFGAMSEDGRFPKIFSRKYKGKPVLSELLIATIFVIVLGTMTYFIGLYATFLAMGALAGLMNLIIHTSADFSLIKIATRKSKGRIKELTAGIVAVSISIFILIDSLPGISLTIQYLFFAWIIIGFLYAETFTIVSETSKDIPPA</sequence>
<keyword evidence="9" id="KW-1185">Reference proteome</keyword>
<accession>A0A1N5TPB9</accession>
<dbReference type="EMBL" id="LT671858">
    <property type="protein sequence ID" value="SIM50097.1"/>
    <property type="molecule type" value="Genomic_DNA"/>
</dbReference>
<feature type="domain" description="Amino acid permease/ SLC12A" evidence="6">
    <location>
        <begin position="25"/>
        <end position="385"/>
    </location>
</feature>
<evidence type="ECO:0000256" key="4">
    <source>
        <dbReference type="ARBA" id="ARBA00023136"/>
    </source>
</evidence>
<feature type="transmembrane region" description="Helical" evidence="5">
    <location>
        <begin position="376"/>
        <end position="394"/>
    </location>
</feature>
<dbReference type="PANTHER" id="PTHR42770">
    <property type="entry name" value="AMINO ACID TRANSPORTER-RELATED"/>
    <property type="match status" value="1"/>
</dbReference>
<reference evidence="9" key="2">
    <citation type="submission" date="2016-06" db="EMBL/GenBank/DDBJ databases">
        <authorList>
            <person name="Toshchakov V.S."/>
        </authorList>
    </citation>
    <scope>NUCLEOTIDE SEQUENCE [LARGE SCALE GENOMIC DNA]</scope>
    <source>
        <strain>PM4 (JCM 30641</strain>
        <strain evidence="9">\VKM B-2940)</strain>
    </source>
</reference>
<feature type="transmembrane region" description="Helical" evidence="5">
    <location>
        <begin position="255"/>
        <end position="288"/>
    </location>
</feature>
<evidence type="ECO:0000256" key="2">
    <source>
        <dbReference type="ARBA" id="ARBA00022692"/>
    </source>
</evidence>
<feature type="transmembrane region" description="Helical" evidence="5">
    <location>
        <begin position="315"/>
        <end position="336"/>
    </location>
</feature>
<dbReference type="Proteomes" id="UP000187822">
    <property type="component" value="Chromosome I"/>
</dbReference>
<protein>
    <submittedName>
        <fullName evidence="7">U-APC2 family APC superfamily transporter</fullName>
    </submittedName>
</protein>
<dbReference type="InterPro" id="IPR050367">
    <property type="entry name" value="APC_superfamily"/>
</dbReference>
<evidence type="ECO:0000313" key="7">
    <source>
        <dbReference type="EMBL" id="SIM50097.1"/>
    </source>
</evidence>
<dbReference type="Pfam" id="PF00324">
    <property type="entry name" value="AA_permease"/>
    <property type="match status" value="1"/>
</dbReference>
<dbReference type="EMBL" id="LT719092">
    <property type="protein sequence ID" value="SJK84488.1"/>
    <property type="molecule type" value="Genomic_DNA"/>
</dbReference>
<evidence type="ECO:0000256" key="5">
    <source>
        <dbReference type="SAM" id="Phobius"/>
    </source>
</evidence>
<keyword evidence="3 5" id="KW-1133">Transmembrane helix</keyword>
<feature type="transmembrane region" description="Helical" evidence="5">
    <location>
        <begin position="188"/>
        <end position="210"/>
    </location>
</feature>
<dbReference type="GO" id="GO:0016020">
    <property type="term" value="C:membrane"/>
    <property type="evidence" value="ECO:0007669"/>
    <property type="project" value="UniProtKB-SubCell"/>
</dbReference>
<dbReference type="PANTHER" id="PTHR42770:SF11">
    <property type="entry name" value="INNER MEMBRANE TRANSPORT PROTEIN YBAT"/>
    <property type="match status" value="1"/>
</dbReference>
<feature type="transmembrane region" description="Helical" evidence="5">
    <location>
        <begin position="21"/>
        <end position="48"/>
    </location>
</feature>
<proteinExistence type="predicted"/>